<keyword evidence="1" id="KW-0472">Membrane</keyword>
<keyword evidence="1" id="KW-1133">Transmembrane helix</keyword>
<dbReference type="RefSeq" id="WP_185272675.1">
    <property type="nucleotide sequence ID" value="NZ_CP055156.1"/>
</dbReference>
<sequence length="84" mass="9691">MIEGNNINQDGGKWKEAFYRAYKKKDYLTAEKIYLSQEKYENGISDVHAAYRLLKQLDHARIVIILATVAFILTCFMGITRCVS</sequence>
<organism evidence="2 3">
    <name type="scientific">Adhaeribacter swui</name>
    <dbReference type="NCBI Taxonomy" id="2086471"/>
    <lineage>
        <taxon>Bacteria</taxon>
        <taxon>Pseudomonadati</taxon>
        <taxon>Bacteroidota</taxon>
        <taxon>Cytophagia</taxon>
        <taxon>Cytophagales</taxon>
        <taxon>Hymenobacteraceae</taxon>
        <taxon>Adhaeribacter</taxon>
    </lineage>
</organism>
<feature type="transmembrane region" description="Helical" evidence="1">
    <location>
        <begin position="62"/>
        <end position="79"/>
    </location>
</feature>
<keyword evidence="3" id="KW-1185">Reference proteome</keyword>
<reference evidence="2 3" key="1">
    <citation type="journal article" date="2018" name="Int. J. Syst. Evol. Microbiol.">
        <title>Adhaeribacter swui sp. nov., isolated from wet mud.</title>
        <authorList>
            <person name="Kim D.U."/>
            <person name="Kim K.W."/>
            <person name="Kang M.S."/>
            <person name="Kim J.Y."/>
            <person name="Jang J.H."/>
            <person name="Kim M.K."/>
        </authorList>
    </citation>
    <scope>NUCLEOTIDE SEQUENCE [LARGE SCALE GENOMIC DNA]</scope>
    <source>
        <strain evidence="2 3">KCTC 52873</strain>
    </source>
</reference>
<gene>
    <name evidence="2" type="ORF">HUW51_03830</name>
</gene>
<dbReference type="AlphaFoldDB" id="A0A7G7G408"/>
<accession>A0A7G7G408</accession>
<dbReference type="Proteomes" id="UP000515237">
    <property type="component" value="Chromosome"/>
</dbReference>
<keyword evidence="1" id="KW-0812">Transmembrane</keyword>
<evidence type="ECO:0000313" key="2">
    <source>
        <dbReference type="EMBL" id="QNF31892.1"/>
    </source>
</evidence>
<evidence type="ECO:0000256" key="1">
    <source>
        <dbReference type="SAM" id="Phobius"/>
    </source>
</evidence>
<protein>
    <submittedName>
        <fullName evidence="2">Uncharacterized protein</fullName>
    </submittedName>
</protein>
<evidence type="ECO:0000313" key="3">
    <source>
        <dbReference type="Proteomes" id="UP000515237"/>
    </source>
</evidence>
<proteinExistence type="predicted"/>
<dbReference type="EMBL" id="CP055156">
    <property type="protein sequence ID" value="QNF31892.1"/>
    <property type="molecule type" value="Genomic_DNA"/>
</dbReference>
<name>A0A7G7G408_9BACT</name>
<dbReference type="KEGG" id="aswu:HUW51_03830"/>